<reference evidence="2 3" key="1">
    <citation type="submission" date="2017-06" db="EMBL/GenBank/DDBJ databases">
        <authorList>
            <person name="Kim H.J."/>
            <person name="Triplett B.A."/>
        </authorList>
    </citation>
    <scope>NUCLEOTIDE SEQUENCE [LARGE SCALE GENOMIC DNA]</scope>
    <source>
        <strain evidence="2 3">13146</strain>
    </source>
</reference>
<dbReference type="OrthoDB" id="6047591at2"/>
<keyword evidence="1" id="KW-0812">Transmembrane</keyword>
<organism evidence="2 3">
    <name type="scientific">Stenotrophomonas maltophilia</name>
    <name type="common">Pseudomonas maltophilia</name>
    <name type="synonym">Xanthomonas maltophilia</name>
    <dbReference type="NCBI Taxonomy" id="40324"/>
    <lineage>
        <taxon>Bacteria</taxon>
        <taxon>Pseudomonadati</taxon>
        <taxon>Pseudomonadota</taxon>
        <taxon>Gammaproteobacteria</taxon>
        <taxon>Lysobacterales</taxon>
        <taxon>Lysobacteraceae</taxon>
        <taxon>Stenotrophomonas</taxon>
        <taxon>Stenotrophomonas maltophilia group</taxon>
    </lineage>
</organism>
<feature type="transmembrane region" description="Helical" evidence="1">
    <location>
        <begin position="12"/>
        <end position="35"/>
    </location>
</feature>
<accession>A0A246HHC8</accession>
<evidence type="ECO:0000256" key="1">
    <source>
        <dbReference type="SAM" id="Phobius"/>
    </source>
</evidence>
<evidence type="ECO:0000313" key="2">
    <source>
        <dbReference type="EMBL" id="OWQ49556.1"/>
    </source>
</evidence>
<feature type="transmembrane region" description="Helical" evidence="1">
    <location>
        <begin position="100"/>
        <end position="122"/>
    </location>
</feature>
<comment type="caution">
    <text evidence="2">The sequence shown here is derived from an EMBL/GenBank/DDBJ whole genome shotgun (WGS) entry which is preliminary data.</text>
</comment>
<dbReference type="AlphaFoldDB" id="A0A246HHC8"/>
<feature type="transmembrane region" description="Helical" evidence="1">
    <location>
        <begin position="78"/>
        <end position="94"/>
    </location>
</feature>
<proteinExistence type="predicted"/>
<evidence type="ECO:0008006" key="4">
    <source>
        <dbReference type="Google" id="ProtNLM"/>
    </source>
</evidence>
<evidence type="ECO:0000313" key="3">
    <source>
        <dbReference type="Proteomes" id="UP000198157"/>
    </source>
</evidence>
<dbReference type="EMBL" id="NIVS01000058">
    <property type="protein sequence ID" value="OWQ49556.1"/>
    <property type="molecule type" value="Genomic_DNA"/>
</dbReference>
<sequence>MPVWSALKNPVLSVLAVVFAFAVMVLVNSLGSWLVPLLRIPPGGEPQLAWDLAWTILSGIAAIAFASRYAPTWPRSHGGVVWAVIAAASIYTAWDFGSDFPFWFVVILLVSLPVQALVGLWLGTRFRPGRP</sequence>
<protein>
    <recommendedName>
        <fullName evidence="4">Transmembrane protein</fullName>
    </recommendedName>
</protein>
<feature type="transmembrane region" description="Helical" evidence="1">
    <location>
        <begin position="47"/>
        <end position="66"/>
    </location>
</feature>
<keyword evidence="1" id="KW-0472">Membrane</keyword>
<keyword evidence="1" id="KW-1133">Transmembrane helix</keyword>
<dbReference type="Proteomes" id="UP000198157">
    <property type="component" value="Unassembled WGS sequence"/>
</dbReference>
<gene>
    <name evidence="2" type="ORF">CEE60_19240</name>
</gene>
<name>A0A246HHC8_STEMA</name>